<evidence type="ECO:0000313" key="3">
    <source>
        <dbReference type="Proteomes" id="UP000311382"/>
    </source>
</evidence>
<sequence length="133" mass="14046">MPAPLLLPAPLLDLLSHLASPTSDGSPHTALVASRAAGHQVIVARSHPTVHPWPPIRPPPQQVDDDQRAAIYAALAGGAWEAHLGSARQGRDDDDQGHPHKEGEPLMLDSEVRSLPPPALARSPARAPAPRPD</sequence>
<gene>
    <name evidence="2" type="ORF">DMC30DRAFT_386487</name>
</gene>
<protein>
    <submittedName>
        <fullName evidence="2">Uncharacterized protein</fullName>
    </submittedName>
</protein>
<name>A0A5C5G7F6_9BASI</name>
<dbReference type="Proteomes" id="UP000311382">
    <property type="component" value="Unassembled WGS sequence"/>
</dbReference>
<proteinExistence type="predicted"/>
<evidence type="ECO:0000256" key="1">
    <source>
        <dbReference type="SAM" id="MobiDB-lite"/>
    </source>
</evidence>
<evidence type="ECO:0000313" key="2">
    <source>
        <dbReference type="EMBL" id="TNY24459.1"/>
    </source>
</evidence>
<dbReference type="AlphaFoldDB" id="A0A5C5G7F6"/>
<dbReference type="EMBL" id="SOZI01000002">
    <property type="protein sequence ID" value="TNY24459.1"/>
    <property type="molecule type" value="Genomic_DNA"/>
</dbReference>
<comment type="caution">
    <text evidence="2">The sequence shown here is derived from an EMBL/GenBank/DDBJ whole genome shotgun (WGS) entry which is preliminary data.</text>
</comment>
<organism evidence="2 3">
    <name type="scientific">Rhodotorula diobovata</name>
    <dbReference type="NCBI Taxonomy" id="5288"/>
    <lineage>
        <taxon>Eukaryota</taxon>
        <taxon>Fungi</taxon>
        <taxon>Dikarya</taxon>
        <taxon>Basidiomycota</taxon>
        <taxon>Pucciniomycotina</taxon>
        <taxon>Microbotryomycetes</taxon>
        <taxon>Sporidiobolales</taxon>
        <taxon>Sporidiobolaceae</taxon>
        <taxon>Rhodotorula</taxon>
    </lineage>
</organism>
<accession>A0A5C5G7F6</accession>
<feature type="region of interest" description="Disordered" evidence="1">
    <location>
        <begin position="83"/>
        <end position="133"/>
    </location>
</feature>
<reference evidence="2 3" key="1">
    <citation type="submission" date="2019-03" db="EMBL/GenBank/DDBJ databases">
        <title>Rhodosporidium diobovatum UCD-FST 08-225 genome sequencing, assembly, and annotation.</title>
        <authorList>
            <person name="Fakankun I.U."/>
            <person name="Fristensky B."/>
            <person name="Levin D.B."/>
        </authorList>
    </citation>
    <scope>NUCLEOTIDE SEQUENCE [LARGE SCALE GENOMIC DNA]</scope>
    <source>
        <strain evidence="2 3">UCD-FST 08-225</strain>
    </source>
</reference>
<keyword evidence="3" id="KW-1185">Reference proteome</keyword>